<dbReference type="EMBL" id="JAUSVK010000001">
    <property type="protein sequence ID" value="MDQ0390838.1"/>
    <property type="molecule type" value="Genomic_DNA"/>
</dbReference>
<feature type="compositionally biased region" description="Pro residues" evidence="2">
    <location>
        <begin position="150"/>
        <end position="161"/>
    </location>
</feature>
<name>A0ABU0F894_9HYPH</name>
<feature type="signal peptide" evidence="1">
    <location>
        <begin position="1"/>
        <end position="20"/>
    </location>
</feature>
<dbReference type="Pfam" id="PF13174">
    <property type="entry name" value="TPR_6"/>
    <property type="match status" value="1"/>
</dbReference>
<feature type="region of interest" description="Disordered" evidence="2">
    <location>
        <begin position="124"/>
        <end position="264"/>
    </location>
</feature>
<keyword evidence="1" id="KW-0732">Signal</keyword>
<feature type="compositionally biased region" description="Low complexity" evidence="2">
    <location>
        <begin position="250"/>
        <end position="262"/>
    </location>
</feature>
<feature type="compositionally biased region" description="Basic and acidic residues" evidence="2">
    <location>
        <begin position="124"/>
        <end position="135"/>
    </location>
</feature>
<evidence type="ECO:0000313" key="3">
    <source>
        <dbReference type="EMBL" id="MDQ0390838.1"/>
    </source>
</evidence>
<keyword evidence="4" id="KW-1185">Reference proteome</keyword>
<dbReference type="Proteomes" id="UP001237448">
    <property type="component" value="Unassembled WGS sequence"/>
</dbReference>
<feature type="compositionally biased region" description="Polar residues" evidence="2">
    <location>
        <begin position="56"/>
        <end position="80"/>
    </location>
</feature>
<comment type="caution">
    <text evidence="3">The sequence shown here is derived from an EMBL/GenBank/DDBJ whole genome shotgun (WGS) entry which is preliminary data.</text>
</comment>
<dbReference type="Gene3D" id="1.25.40.10">
    <property type="entry name" value="Tetratricopeptide repeat domain"/>
    <property type="match status" value="1"/>
</dbReference>
<feature type="region of interest" description="Disordered" evidence="2">
    <location>
        <begin position="20"/>
        <end position="80"/>
    </location>
</feature>
<comment type="function">
    <text evidence="1">Mediates coordination of peptidoglycan synthesis and outer membrane constriction during cell division.</text>
</comment>
<evidence type="ECO:0000256" key="1">
    <source>
        <dbReference type="HAMAP-Rule" id="MF_02066"/>
    </source>
</evidence>
<feature type="compositionally biased region" description="Polar residues" evidence="2">
    <location>
        <begin position="195"/>
        <end position="209"/>
    </location>
</feature>
<comment type="similarity">
    <text evidence="1">Belongs to the CpoB family.</text>
</comment>
<reference evidence="3 4" key="1">
    <citation type="submission" date="2023-07" db="EMBL/GenBank/DDBJ databases">
        <title>Genomic Encyclopedia of Type Strains, Phase IV (KMG-IV): sequencing the most valuable type-strain genomes for metagenomic binning, comparative biology and taxonomic classification.</title>
        <authorList>
            <person name="Goeker M."/>
        </authorList>
    </citation>
    <scope>NUCLEOTIDE SEQUENCE [LARGE SCALE GENOMIC DNA]</scope>
    <source>
        <strain evidence="3 4">DSM 5896</strain>
    </source>
</reference>
<proteinExistence type="inferred from homology"/>
<keyword evidence="1" id="KW-0131">Cell cycle</keyword>
<evidence type="ECO:0000313" key="4">
    <source>
        <dbReference type="Proteomes" id="UP001237448"/>
    </source>
</evidence>
<feature type="compositionally biased region" description="Low complexity" evidence="2">
    <location>
        <begin position="37"/>
        <end position="54"/>
    </location>
</feature>
<accession>A0ABU0F894</accession>
<sequence precursor="true">MLRSASAALLLALTLGAAHAASPDDGLLPPGSVGSAQNDQDQYGQDKGGQAYDQPQYGQSQYDQAPSAQPPTYQVSPARSNYVVAQNDSQVGDLLVRVQRLEGDNRRLNGMVDDLQAQIRKLQDDMKRAQDDTEYRLQALEGGKGGAAPAPRPAPQAPPAQVPRQQRSDAAPPRQQNGLGTPPRTLGTLSGGDQTGTAGQDPGQDQMSADQGGDDLQAPPPPRQRMNSSTITPGLPGVAVDTSRPLASNEPAAGIPPTAAATPEEEYNNDYRLIAAQKYEQAESAFRGFVEAHPRDKRVPDAIHWIGESLYQRRQYSDAAEQFIKVTKTYANSRRAPSSMLKLGMSLAAIGEKDTACATLLELPRKYPKAGPSILNGASREAKRNSCPGT</sequence>
<dbReference type="InterPro" id="IPR014162">
    <property type="entry name" value="CpoB_C"/>
</dbReference>
<feature type="region of interest" description="Disordered" evidence="2">
    <location>
        <begin position="369"/>
        <end position="390"/>
    </location>
</feature>
<keyword evidence="1" id="KW-0574">Periplasm</keyword>
<gene>
    <name evidence="1" type="primary">cpoB</name>
    <name evidence="3" type="ORF">J3R73_000630</name>
</gene>
<dbReference type="HAMAP" id="MF_02066">
    <property type="entry name" value="CpoB"/>
    <property type="match status" value="1"/>
</dbReference>
<organism evidence="3 4">
    <name type="scientific">Labrys monachus</name>
    <dbReference type="NCBI Taxonomy" id="217067"/>
    <lineage>
        <taxon>Bacteria</taxon>
        <taxon>Pseudomonadati</taxon>
        <taxon>Pseudomonadota</taxon>
        <taxon>Alphaproteobacteria</taxon>
        <taxon>Hyphomicrobiales</taxon>
        <taxon>Xanthobacteraceae</taxon>
        <taxon>Labrys</taxon>
    </lineage>
</organism>
<protein>
    <recommendedName>
        <fullName evidence="1">Cell division coordinator CpoB</fullName>
    </recommendedName>
</protein>
<dbReference type="InterPro" id="IPR034706">
    <property type="entry name" value="CpoB"/>
</dbReference>
<dbReference type="SUPFAM" id="SSF48452">
    <property type="entry name" value="TPR-like"/>
    <property type="match status" value="1"/>
</dbReference>
<keyword evidence="1" id="KW-0132">Cell division</keyword>
<feature type="chain" id="PRO_5044935800" description="Cell division coordinator CpoB" evidence="1">
    <location>
        <begin position="21"/>
        <end position="390"/>
    </location>
</feature>
<comment type="subcellular location">
    <subcellularLocation>
        <location evidence="1">Periplasm</location>
    </subcellularLocation>
</comment>
<evidence type="ECO:0000256" key="2">
    <source>
        <dbReference type="SAM" id="MobiDB-lite"/>
    </source>
</evidence>
<dbReference type="RefSeq" id="WP_307422290.1">
    <property type="nucleotide sequence ID" value="NZ_JAUSVK010000001.1"/>
</dbReference>
<dbReference type="InterPro" id="IPR019734">
    <property type="entry name" value="TPR_rpt"/>
</dbReference>
<dbReference type="NCBIfam" id="TIGR02795">
    <property type="entry name" value="tol_pal_ybgF"/>
    <property type="match status" value="1"/>
</dbReference>
<dbReference type="InterPro" id="IPR011990">
    <property type="entry name" value="TPR-like_helical_dom_sf"/>
</dbReference>